<protein>
    <submittedName>
        <fullName evidence="2">Uncharacterized protein</fullName>
    </submittedName>
</protein>
<keyword evidence="3" id="KW-1185">Reference proteome</keyword>
<keyword evidence="1" id="KW-0732">Signal</keyword>
<sequence length="194" mass="20759">MSRSRSVAMAIALGVGLLPGLSQANEFKPQIEALLDSGVRPWLSDPVLIDAIKAQNADHADITQSEIDALDQQWRAEADAGSGPLLDSVMDNDLSAFLVEKKQGLDGTASEIFVMDDVGLNVGQSDITSDYWQGDEAKWQQTYQAGPDATFIDDVEFDDSAEAFLSQASITIVDPETGAPIGAITIGLNVEKLF</sequence>
<accession>A0A7X1ZBC0</accession>
<feature type="signal peptide" evidence="1">
    <location>
        <begin position="1"/>
        <end position="24"/>
    </location>
</feature>
<dbReference type="EMBL" id="WIVE01000004">
    <property type="protein sequence ID" value="MQX35405.1"/>
    <property type="molecule type" value="Genomic_DNA"/>
</dbReference>
<organism evidence="2 3">
    <name type="scientific">Roseospira navarrensis</name>
    <dbReference type="NCBI Taxonomy" id="140058"/>
    <lineage>
        <taxon>Bacteria</taxon>
        <taxon>Pseudomonadati</taxon>
        <taxon>Pseudomonadota</taxon>
        <taxon>Alphaproteobacteria</taxon>
        <taxon>Rhodospirillales</taxon>
        <taxon>Rhodospirillaceae</taxon>
        <taxon>Roseospira</taxon>
    </lineage>
</organism>
<dbReference type="AlphaFoldDB" id="A0A7X1ZBC0"/>
<reference evidence="2 3" key="1">
    <citation type="submission" date="2019-10" db="EMBL/GenBank/DDBJ databases">
        <title>Draft whole-genome sequence of the purple nonsulfur photosynthetic bacterium Roseospira navarrensis DSM 15114.</title>
        <authorList>
            <person name="Kyndt J.A."/>
            <person name="Meyer T.E."/>
        </authorList>
    </citation>
    <scope>NUCLEOTIDE SEQUENCE [LARGE SCALE GENOMIC DNA]</scope>
    <source>
        <strain evidence="2 3">DSM 15114</strain>
    </source>
</reference>
<gene>
    <name evidence="2" type="ORF">GHC57_02620</name>
</gene>
<dbReference type="RefSeq" id="WP_153340872.1">
    <property type="nucleotide sequence ID" value="NZ_WIVE01000004.1"/>
</dbReference>
<evidence type="ECO:0000313" key="3">
    <source>
        <dbReference type="Proteomes" id="UP000434582"/>
    </source>
</evidence>
<proteinExistence type="predicted"/>
<name>A0A7X1ZBC0_9PROT</name>
<dbReference type="OrthoDB" id="195732at2"/>
<evidence type="ECO:0000256" key="1">
    <source>
        <dbReference type="SAM" id="SignalP"/>
    </source>
</evidence>
<dbReference type="Proteomes" id="UP000434582">
    <property type="component" value="Unassembled WGS sequence"/>
</dbReference>
<evidence type="ECO:0000313" key="2">
    <source>
        <dbReference type="EMBL" id="MQX35405.1"/>
    </source>
</evidence>
<feature type="chain" id="PRO_5030559778" evidence="1">
    <location>
        <begin position="25"/>
        <end position="194"/>
    </location>
</feature>
<comment type="caution">
    <text evidence="2">The sequence shown here is derived from an EMBL/GenBank/DDBJ whole genome shotgun (WGS) entry which is preliminary data.</text>
</comment>